<feature type="compositionally biased region" description="Low complexity" evidence="5">
    <location>
        <begin position="15"/>
        <end position="41"/>
    </location>
</feature>
<dbReference type="GO" id="GO:0003729">
    <property type="term" value="F:mRNA binding"/>
    <property type="evidence" value="ECO:0007669"/>
    <property type="project" value="UniProtKB-ARBA"/>
</dbReference>
<dbReference type="Gene3D" id="2.40.50.140">
    <property type="entry name" value="Nucleic acid-binding proteins"/>
    <property type="match status" value="5"/>
</dbReference>
<dbReference type="CDD" id="cd04465">
    <property type="entry name" value="S1_RPS1_repeat_ec2_hs2"/>
    <property type="match status" value="1"/>
</dbReference>
<dbReference type="Proteomes" id="UP000541810">
    <property type="component" value="Unassembled WGS sequence"/>
</dbReference>
<dbReference type="SMART" id="SM00316">
    <property type="entry name" value="S1"/>
    <property type="match status" value="5"/>
</dbReference>
<feature type="domain" description="S1 motif" evidence="6">
    <location>
        <begin position="440"/>
        <end position="509"/>
    </location>
</feature>
<dbReference type="GO" id="GO:0022627">
    <property type="term" value="C:cytosolic small ribosomal subunit"/>
    <property type="evidence" value="ECO:0007669"/>
    <property type="project" value="TreeGrafter"/>
</dbReference>
<proteinExistence type="inferred from homology"/>
<keyword evidence="2 7" id="KW-0689">Ribosomal protein</keyword>
<dbReference type="PANTHER" id="PTHR10724:SF7">
    <property type="entry name" value="SMALL RIBOSOMAL SUBUNIT PROTEIN BS1C"/>
    <property type="match status" value="1"/>
</dbReference>
<dbReference type="EMBL" id="JACHGY010000001">
    <property type="protein sequence ID" value="MBB6430920.1"/>
    <property type="molecule type" value="Genomic_DNA"/>
</dbReference>
<evidence type="ECO:0000313" key="7">
    <source>
        <dbReference type="EMBL" id="MBB6430920.1"/>
    </source>
</evidence>
<keyword evidence="8" id="KW-1185">Reference proteome</keyword>
<protein>
    <submittedName>
        <fullName evidence="7">Small subunit ribosomal protein S1</fullName>
    </submittedName>
</protein>
<evidence type="ECO:0000256" key="1">
    <source>
        <dbReference type="ARBA" id="ARBA00006767"/>
    </source>
</evidence>
<dbReference type="InterPro" id="IPR003029">
    <property type="entry name" value="S1_domain"/>
</dbReference>
<dbReference type="RefSeq" id="WP_184678413.1">
    <property type="nucleotide sequence ID" value="NZ_JACHGY010000001.1"/>
</dbReference>
<organism evidence="7 8">
    <name type="scientific">Algisphaera agarilytica</name>
    <dbReference type="NCBI Taxonomy" id="1385975"/>
    <lineage>
        <taxon>Bacteria</taxon>
        <taxon>Pseudomonadati</taxon>
        <taxon>Planctomycetota</taxon>
        <taxon>Phycisphaerae</taxon>
        <taxon>Phycisphaerales</taxon>
        <taxon>Phycisphaeraceae</taxon>
        <taxon>Algisphaera</taxon>
    </lineage>
</organism>
<gene>
    <name evidence="7" type="ORF">HNQ40_002726</name>
</gene>
<feature type="domain" description="S1 motif" evidence="6">
    <location>
        <begin position="99"/>
        <end position="167"/>
    </location>
</feature>
<keyword evidence="3" id="KW-0687">Ribonucleoprotein</keyword>
<feature type="domain" description="S1 motif" evidence="6">
    <location>
        <begin position="354"/>
        <end position="423"/>
    </location>
</feature>
<evidence type="ECO:0000256" key="4">
    <source>
        <dbReference type="ARBA" id="ARBA00025604"/>
    </source>
</evidence>
<feature type="region of interest" description="Disordered" evidence="5">
    <location>
        <begin position="1"/>
        <end position="53"/>
    </location>
</feature>
<sequence length="562" mass="59972">MNDSVPPTNTPEPAPETQEAAPQATPEAAAPAPEAPVPAATDSAQDIDAQVQAELDAAGGVDQLIEQSLSEAAPAAEAAAEKGDAENPAPAGGTGEFHHQVVRGRISAIRGEDVFIDITGGLSTEGAKLQGVLPLVQFDRPPRMGSIMDFVVDKVNEQEGLVYLSREGAVSLATWDQLVRGSVVEARVTKSNKGGLELEMVGSIRAFMPASQIDLYHVEDLEQFVGQKMEAVVQEIDRKGKKVLLSRRTHLENQKVKNRDKVLAELEVGQEREGVVSSVVDFGAFVDLGGLDGLVHVTDMSHSHVNKPSDVVKAGDKVKVKVLKIDSDKNRIALGMKQVQPDPWEGVADKYKPGEQVSARVTRTANFGAFIEVEPGVEGLLPMSEMSWKRIHKAEEVVKVGDVVQVAILNVDPKKHRLTLSLKAAKGDPWVGASVKYAKDAMVTGTVTGTTDFGAFVELEQGIEGLVHISELDTKRVGQVTDVVKVGDSKEFRIKDIDEEKRKISLSLKPAGSDHGGGGRHGGEQPIVKGKAKPRIPKENLKSGLGNVGGMGLGGLSLDDFK</sequence>
<evidence type="ECO:0000313" key="8">
    <source>
        <dbReference type="Proteomes" id="UP000541810"/>
    </source>
</evidence>
<dbReference type="Pfam" id="PF00575">
    <property type="entry name" value="S1"/>
    <property type="match status" value="4"/>
</dbReference>
<dbReference type="InterPro" id="IPR050437">
    <property type="entry name" value="Ribos_protein_bS1-like"/>
</dbReference>
<dbReference type="PROSITE" id="PS50126">
    <property type="entry name" value="S1"/>
    <property type="match status" value="5"/>
</dbReference>
<accession>A0A7X0LKY0</accession>
<dbReference type="FunFam" id="2.40.50.140:FF:000051">
    <property type="entry name" value="RNA-binding transcriptional accessory protein"/>
    <property type="match status" value="1"/>
</dbReference>
<dbReference type="FunFam" id="2.40.50.140:FF:000103">
    <property type="entry name" value="protein RRP5 homolog"/>
    <property type="match status" value="1"/>
</dbReference>
<dbReference type="InterPro" id="IPR035104">
    <property type="entry name" value="Ribosomal_protein_S1-like"/>
</dbReference>
<dbReference type="GO" id="GO:0006412">
    <property type="term" value="P:translation"/>
    <property type="evidence" value="ECO:0007669"/>
    <property type="project" value="TreeGrafter"/>
</dbReference>
<dbReference type="SUPFAM" id="SSF50249">
    <property type="entry name" value="Nucleic acid-binding proteins"/>
    <property type="match status" value="4"/>
</dbReference>
<comment type="function">
    <text evidence="4">Binds mRNA; thus facilitating recognition of the initiation point. It is needed to translate mRNA with a short Shine-Dalgarno (SD) purine-rich sequence.</text>
</comment>
<dbReference type="CDD" id="cd05688">
    <property type="entry name" value="S1_RPS1_repeat_ec3"/>
    <property type="match status" value="1"/>
</dbReference>
<evidence type="ECO:0000256" key="2">
    <source>
        <dbReference type="ARBA" id="ARBA00022980"/>
    </source>
</evidence>
<reference evidence="7 8" key="1">
    <citation type="submission" date="2020-08" db="EMBL/GenBank/DDBJ databases">
        <title>Genomic Encyclopedia of Type Strains, Phase IV (KMG-IV): sequencing the most valuable type-strain genomes for metagenomic binning, comparative biology and taxonomic classification.</title>
        <authorList>
            <person name="Goeker M."/>
        </authorList>
    </citation>
    <scope>NUCLEOTIDE SEQUENCE [LARGE SCALE GENOMIC DNA]</scope>
    <source>
        <strain evidence="7 8">DSM 103725</strain>
    </source>
</reference>
<dbReference type="InterPro" id="IPR012340">
    <property type="entry name" value="NA-bd_OB-fold"/>
</dbReference>
<dbReference type="GO" id="GO:0003735">
    <property type="term" value="F:structural constituent of ribosome"/>
    <property type="evidence" value="ECO:0007669"/>
    <property type="project" value="TreeGrafter"/>
</dbReference>
<feature type="region of interest" description="Disordered" evidence="5">
    <location>
        <begin position="71"/>
        <end position="97"/>
    </location>
</feature>
<feature type="domain" description="S1 motif" evidence="6">
    <location>
        <begin position="269"/>
        <end position="337"/>
    </location>
</feature>
<comment type="similarity">
    <text evidence="1">Belongs to the bacterial ribosomal protein bS1 family.</text>
</comment>
<dbReference type="PANTHER" id="PTHR10724">
    <property type="entry name" value="30S RIBOSOMAL PROTEIN S1"/>
    <property type="match status" value="1"/>
</dbReference>
<evidence type="ECO:0000256" key="5">
    <source>
        <dbReference type="SAM" id="MobiDB-lite"/>
    </source>
</evidence>
<dbReference type="PRINTS" id="PR00681">
    <property type="entry name" value="RIBOSOMALS1"/>
</dbReference>
<evidence type="ECO:0000256" key="3">
    <source>
        <dbReference type="ARBA" id="ARBA00023274"/>
    </source>
</evidence>
<dbReference type="AlphaFoldDB" id="A0A7X0LKY0"/>
<feature type="region of interest" description="Disordered" evidence="5">
    <location>
        <begin position="506"/>
        <end position="562"/>
    </location>
</feature>
<name>A0A7X0LKY0_9BACT</name>
<evidence type="ECO:0000259" key="6">
    <source>
        <dbReference type="PROSITE" id="PS50126"/>
    </source>
</evidence>
<comment type="caution">
    <text evidence="7">The sequence shown here is derived from an EMBL/GenBank/DDBJ whole genome shotgun (WGS) entry which is preliminary data.</text>
</comment>
<feature type="compositionally biased region" description="Gly residues" evidence="5">
    <location>
        <begin position="546"/>
        <end position="555"/>
    </location>
</feature>
<feature type="domain" description="S1 motif" evidence="6">
    <location>
        <begin position="181"/>
        <end position="248"/>
    </location>
</feature>